<name>A0A2K3KE90_TRIPR</name>
<proteinExistence type="predicted"/>
<dbReference type="EMBL" id="ASHM01093449">
    <property type="protein sequence ID" value="PNX64614.1"/>
    <property type="molecule type" value="Genomic_DNA"/>
</dbReference>
<comment type="caution">
    <text evidence="3">The sequence shown here is derived from an EMBL/GenBank/DDBJ whole genome shotgun (WGS) entry which is preliminary data.</text>
</comment>
<evidence type="ECO:0000256" key="1">
    <source>
        <dbReference type="SAM" id="Coils"/>
    </source>
</evidence>
<protein>
    <submittedName>
        <fullName evidence="3">Uncharacterized protein</fullName>
    </submittedName>
</protein>
<keyword evidence="1" id="KW-0175">Coiled coil</keyword>
<evidence type="ECO:0000313" key="4">
    <source>
        <dbReference type="Proteomes" id="UP000236291"/>
    </source>
</evidence>
<gene>
    <name evidence="3" type="ORF">L195_g054108</name>
</gene>
<evidence type="ECO:0000256" key="2">
    <source>
        <dbReference type="SAM" id="MobiDB-lite"/>
    </source>
</evidence>
<dbReference type="AlphaFoldDB" id="A0A2K3KE90"/>
<dbReference type="Proteomes" id="UP000236291">
    <property type="component" value="Unassembled WGS sequence"/>
</dbReference>
<reference evidence="3 4" key="1">
    <citation type="journal article" date="2014" name="Am. J. Bot.">
        <title>Genome assembly and annotation for red clover (Trifolium pratense; Fabaceae).</title>
        <authorList>
            <person name="Istvanek J."/>
            <person name="Jaros M."/>
            <person name="Krenek A."/>
            <person name="Repkova J."/>
        </authorList>
    </citation>
    <scope>NUCLEOTIDE SEQUENCE [LARGE SCALE GENOMIC DNA]</scope>
    <source>
        <strain evidence="4">cv. Tatra</strain>
        <tissue evidence="3">Young leaves</tissue>
    </source>
</reference>
<evidence type="ECO:0000313" key="3">
    <source>
        <dbReference type="EMBL" id="PNX64614.1"/>
    </source>
</evidence>
<reference evidence="3 4" key="2">
    <citation type="journal article" date="2017" name="Front. Plant Sci.">
        <title>Gene Classification and Mining of Molecular Markers Useful in Red Clover (Trifolium pratense) Breeding.</title>
        <authorList>
            <person name="Istvanek J."/>
            <person name="Dluhosova J."/>
            <person name="Dluhos P."/>
            <person name="Patkova L."/>
            <person name="Nedelnik J."/>
            <person name="Repkova J."/>
        </authorList>
    </citation>
    <scope>NUCLEOTIDE SEQUENCE [LARGE SCALE GENOMIC DNA]</scope>
    <source>
        <strain evidence="4">cv. Tatra</strain>
        <tissue evidence="3">Young leaves</tissue>
    </source>
</reference>
<feature type="coiled-coil region" evidence="1">
    <location>
        <begin position="89"/>
        <end position="123"/>
    </location>
</feature>
<feature type="non-terminal residue" evidence="3">
    <location>
        <position position="1"/>
    </location>
</feature>
<accession>A0A2K3KE90</accession>
<feature type="region of interest" description="Disordered" evidence="2">
    <location>
        <begin position="1"/>
        <end position="70"/>
    </location>
</feature>
<sequence>GGFDPVATVEVSAPLTTTEHVTRSSKKPLIGSSSGAFVLVPRKPRTPTVEVSPPLTTTTEGSGASVLVPQKPRTGTVITTKLKKKKLAAAAAAKKLDAVKKNNKELDDDVAAAAAKRNQKQKQSMKKSTVKTKNNQDDEIEVACAVKKLNVKGAGKLLEDIRQILYVRDRNLLTTVQQYTDDAMDKIKKLLR</sequence>
<organism evidence="3 4">
    <name type="scientific">Trifolium pratense</name>
    <name type="common">Red clover</name>
    <dbReference type="NCBI Taxonomy" id="57577"/>
    <lineage>
        <taxon>Eukaryota</taxon>
        <taxon>Viridiplantae</taxon>
        <taxon>Streptophyta</taxon>
        <taxon>Embryophyta</taxon>
        <taxon>Tracheophyta</taxon>
        <taxon>Spermatophyta</taxon>
        <taxon>Magnoliopsida</taxon>
        <taxon>eudicotyledons</taxon>
        <taxon>Gunneridae</taxon>
        <taxon>Pentapetalae</taxon>
        <taxon>rosids</taxon>
        <taxon>fabids</taxon>
        <taxon>Fabales</taxon>
        <taxon>Fabaceae</taxon>
        <taxon>Papilionoideae</taxon>
        <taxon>50 kb inversion clade</taxon>
        <taxon>NPAAA clade</taxon>
        <taxon>Hologalegina</taxon>
        <taxon>IRL clade</taxon>
        <taxon>Trifolieae</taxon>
        <taxon>Trifolium</taxon>
    </lineage>
</organism>